<dbReference type="InterPro" id="IPR042635">
    <property type="entry name" value="MEGF10/SREC1/2-like"/>
</dbReference>
<protein>
    <submittedName>
        <fullName evidence="4">Multiple epidermal growth factor-like domains 10</fullName>
    </submittedName>
</protein>
<evidence type="ECO:0000256" key="2">
    <source>
        <dbReference type="SAM" id="MobiDB-lite"/>
    </source>
</evidence>
<evidence type="ECO:0000256" key="1">
    <source>
        <dbReference type="ARBA" id="ARBA00022536"/>
    </source>
</evidence>
<dbReference type="PANTHER" id="PTHR24043">
    <property type="entry name" value="SCAVENGER RECEPTOR CLASS F"/>
    <property type="match status" value="1"/>
</dbReference>
<proteinExistence type="predicted"/>
<evidence type="ECO:0000313" key="5">
    <source>
        <dbReference type="Proteomes" id="UP000762676"/>
    </source>
</evidence>
<dbReference type="SUPFAM" id="SSF57184">
    <property type="entry name" value="Growth factor receptor domain"/>
    <property type="match status" value="1"/>
</dbReference>
<comment type="caution">
    <text evidence="4">The sequence shown here is derived from an EMBL/GenBank/DDBJ whole genome shotgun (WGS) entry which is preliminary data.</text>
</comment>
<dbReference type="EMBL" id="BMAT01012452">
    <property type="protein sequence ID" value="GFR92678.1"/>
    <property type="molecule type" value="Genomic_DNA"/>
</dbReference>
<dbReference type="Gene3D" id="2.170.300.10">
    <property type="entry name" value="Tie2 ligand-binding domain superfamily"/>
    <property type="match status" value="1"/>
</dbReference>
<feature type="region of interest" description="Disordered" evidence="2">
    <location>
        <begin position="260"/>
        <end position="294"/>
    </location>
</feature>
<keyword evidence="5" id="KW-1185">Reference proteome</keyword>
<feature type="transmembrane region" description="Helical" evidence="3">
    <location>
        <begin position="158"/>
        <end position="179"/>
    </location>
</feature>
<evidence type="ECO:0000256" key="3">
    <source>
        <dbReference type="SAM" id="Phobius"/>
    </source>
</evidence>
<reference evidence="4 5" key="1">
    <citation type="journal article" date="2021" name="Elife">
        <title>Chloroplast acquisition without the gene transfer in kleptoplastic sea slugs, Plakobranchus ocellatus.</title>
        <authorList>
            <person name="Maeda T."/>
            <person name="Takahashi S."/>
            <person name="Yoshida T."/>
            <person name="Shimamura S."/>
            <person name="Takaki Y."/>
            <person name="Nagai Y."/>
            <person name="Toyoda A."/>
            <person name="Suzuki Y."/>
            <person name="Arimoto A."/>
            <person name="Ishii H."/>
            <person name="Satoh N."/>
            <person name="Nishiyama T."/>
            <person name="Hasebe M."/>
            <person name="Maruyama T."/>
            <person name="Minagawa J."/>
            <person name="Obokata J."/>
            <person name="Shigenobu S."/>
        </authorList>
    </citation>
    <scope>NUCLEOTIDE SEQUENCE [LARGE SCALE GENOMIC DNA]</scope>
</reference>
<dbReference type="AlphaFoldDB" id="A0AAV4H3C7"/>
<evidence type="ECO:0000313" key="4">
    <source>
        <dbReference type="EMBL" id="GFR92678.1"/>
    </source>
</evidence>
<keyword evidence="3" id="KW-1133">Transmembrane helix</keyword>
<gene>
    <name evidence="4" type="ORF">ElyMa_006206800</name>
</gene>
<dbReference type="PANTHER" id="PTHR24043:SF8">
    <property type="entry name" value="EGF-LIKE DOMAIN-CONTAINING PROTEIN"/>
    <property type="match status" value="1"/>
</dbReference>
<dbReference type="Proteomes" id="UP000762676">
    <property type="component" value="Unassembled WGS sequence"/>
</dbReference>
<keyword evidence="3" id="KW-0472">Membrane</keyword>
<name>A0AAV4H3C7_9GAST</name>
<organism evidence="4 5">
    <name type="scientific">Elysia marginata</name>
    <dbReference type="NCBI Taxonomy" id="1093978"/>
    <lineage>
        <taxon>Eukaryota</taxon>
        <taxon>Metazoa</taxon>
        <taxon>Spiralia</taxon>
        <taxon>Lophotrochozoa</taxon>
        <taxon>Mollusca</taxon>
        <taxon>Gastropoda</taxon>
        <taxon>Heterobranchia</taxon>
        <taxon>Euthyneura</taxon>
        <taxon>Panpulmonata</taxon>
        <taxon>Sacoglossa</taxon>
        <taxon>Placobranchoidea</taxon>
        <taxon>Plakobranchidae</taxon>
        <taxon>Elysia</taxon>
    </lineage>
</organism>
<keyword evidence="3" id="KW-0812">Transmembrane</keyword>
<accession>A0AAV4H3C7</accession>
<sequence length="294" mass="32140">MSHPNDPSKIVQTVFQPTRLKSATVVSFWWKHFGGLLYDFLLTSGKSSKPKLKKKLFPQPVCEEGHFDVSTKCEKSCSVHCKYTCDSITGECTEGCKPGYKGTLCNNKCKVGKFGAKCEKTCSPHCLNRSCNHIHGSCPSGCKHGYSGKLCDQKTGDLVKYVLLFLIFMFVAGVGATFAKRFEKVEEPEPEPEHEPEVVVVEEPKKEDTILSALLTPLSTVARISEVGESVIASTLFGESAGESDVRASNFGQRTTIRASTVVSGNEAKKSGASNASDDHKSMRESRVNRTSRV</sequence>
<dbReference type="InterPro" id="IPR009030">
    <property type="entry name" value="Growth_fac_rcpt_cys_sf"/>
</dbReference>
<feature type="compositionally biased region" description="Basic and acidic residues" evidence="2">
    <location>
        <begin position="277"/>
        <end position="288"/>
    </location>
</feature>
<keyword evidence="1" id="KW-0245">EGF-like domain</keyword>
<dbReference type="GO" id="GO:0005044">
    <property type="term" value="F:scavenger receptor activity"/>
    <property type="evidence" value="ECO:0007669"/>
    <property type="project" value="InterPro"/>
</dbReference>